<dbReference type="AlphaFoldDB" id="A0A0C3CPG1"/>
<protein>
    <submittedName>
        <fullName evidence="1">Uncharacterized protein</fullName>
    </submittedName>
</protein>
<dbReference type="Proteomes" id="UP000053424">
    <property type="component" value="Unassembled WGS sequence"/>
</dbReference>
<evidence type="ECO:0000313" key="1">
    <source>
        <dbReference type="EMBL" id="KIM45671.1"/>
    </source>
</evidence>
<sequence>MHLPQVLNGIRIAKAIAPQVVLEKRWAYPEPCWVMMPRNNSSEQDECMDMTETDLYITTRLTTPIQATTSGVRPFSNKADEWERSSVASLQDDQSRSEVRHKLLTICCIQ</sequence>
<keyword evidence="2" id="KW-1185">Reference proteome</keyword>
<name>A0A0C3CPG1_HEBCY</name>
<organism evidence="1 2">
    <name type="scientific">Hebeloma cylindrosporum</name>
    <dbReference type="NCBI Taxonomy" id="76867"/>
    <lineage>
        <taxon>Eukaryota</taxon>
        <taxon>Fungi</taxon>
        <taxon>Dikarya</taxon>
        <taxon>Basidiomycota</taxon>
        <taxon>Agaricomycotina</taxon>
        <taxon>Agaricomycetes</taxon>
        <taxon>Agaricomycetidae</taxon>
        <taxon>Agaricales</taxon>
        <taxon>Agaricineae</taxon>
        <taxon>Hymenogastraceae</taxon>
        <taxon>Hebeloma</taxon>
    </lineage>
</organism>
<proteinExistence type="predicted"/>
<reference evidence="1 2" key="1">
    <citation type="submission" date="2014-04" db="EMBL/GenBank/DDBJ databases">
        <authorList>
            <consortium name="DOE Joint Genome Institute"/>
            <person name="Kuo A."/>
            <person name="Gay G."/>
            <person name="Dore J."/>
            <person name="Kohler A."/>
            <person name="Nagy L.G."/>
            <person name="Floudas D."/>
            <person name="Copeland A."/>
            <person name="Barry K.W."/>
            <person name="Cichocki N."/>
            <person name="Veneault-Fourrey C."/>
            <person name="LaButti K."/>
            <person name="Lindquist E.A."/>
            <person name="Lipzen A."/>
            <person name="Lundell T."/>
            <person name="Morin E."/>
            <person name="Murat C."/>
            <person name="Sun H."/>
            <person name="Tunlid A."/>
            <person name="Henrissat B."/>
            <person name="Grigoriev I.V."/>
            <person name="Hibbett D.S."/>
            <person name="Martin F."/>
            <person name="Nordberg H.P."/>
            <person name="Cantor M.N."/>
            <person name="Hua S.X."/>
        </authorList>
    </citation>
    <scope>NUCLEOTIDE SEQUENCE [LARGE SCALE GENOMIC DNA]</scope>
    <source>
        <strain evidence="2">h7</strain>
    </source>
</reference>
<accession>A0A0C3CPG1</accession>
<reference evidence="2" key="2">
    <citation type="submission" date="2015-01" db="EMBL/GenBank/DDBJ databases">
        <title>Evolutionary Origins and Diversification of the Mycorrhizal Mutualists.</title>
        <authorList>
            <consortium name="DOE Joint Genome Institute"/>
            <consortium name="Mycorrhizal Genomics Consortium"/>
            <person name="Kohler A."/>
            <person name="Kuo A."/>
            <person name="Nagy L.G."/>
            <person name="Floudas D."/>
            <person name="Copeland A."/>
            <person name="Barry K.W."/>
            <person name="Cichocki N."/>
            <person name="Veneault-Fourrey C."/>
            <person name="LaButti K."/>
            <person name="Lindquist E.A."/>
            <person name="Lipzen A."/>
            <person name="Lundell T."/>
            <person name="Morin E."/>
            <person name="Murat C."/>
            <person name="Riley R."/>
            <person name="Ohm R."/>
            <person name="Sun H."/>
            <person name="Tunlid A."/>
            <person name="Henrissat B."/>
            <person name="Grigoriev I.V."/>
            <person name="Hibbett D.S."/>
            <person name="Martin F."/>
        </authorList>
    </citation>
    <scope>NUCLEOTIDE SEQUENCE [LARGE SCALE GENOMIC DNA]</scope>
    <source>
        <strain evidence="2">h7</strain>
    </source>
</reference>
<gene>
    <name evidence="1" type="ORF">M413DRAFT_345498</name>
</gene>
<evidence type="ECO:0000313" key="2">
    <source>
        <dbReference type="Proteomes" id="UP000053424"/>
    </source>
</evidence>
<dbReference type="EMBL" id="KN831772">
    <property type="protein sequence ID" value="KIM45671.1"/>
    <property type="molecule type" value="Genomic_DNA"/>
</dbReference>
<dbReference type="HOGENOM" id="CLU_2171393_0_0_1"/>